<evidence type="ECO:0000313" key="9">
    <source>
        <dbReference type="EnsemblMetazoa" id="AFAF016829-PA"/>
    </source>
</evidence>
<dbReference type="GO" id="GO:0005576">
    <property type="term" value="C:extracellular region"/>
    <property type="evidence" value="ECO:0007669"/>
    <property type="project" value="InterPro"/>
</dbReference>
<evidence type="ECO:0000313" key="10">
    <source>
        <dbReference type="Proteomes" id="UP000075886"/>
    </source>
</evidence>
<dbReference type="Pfam" id="PF01607">
    <property type="entry name" value="CBM_14"/>
    <property type="match status" value="2"/>
</dbReference>
<dbReference type="PROSITE" id="PS50940">
    <property type="entry name" value="CHIT_BIND_II"/>
    <property type="match status" value="3"/>
</dbReference>
<dbReference type="SMART" id="SM00494">
    <property type="entry name" value="ChtBD2"/>
    <property type="match status" value="3"/>
</dbReference>
<dbReference type="InterPro" id="IPR002557">
    <property type="entry name" value="Chitin-bd_dom"/>
</dbReference>
<feature type="chain" id="PRO_5008133301" description="Chitin-binding type-2 domain-containing protein" evidence="7">
    <location>
        <begin position="21"/>
        <end position="320"/>
    </location>
</feature>
<evidence type="ECO:0000256" key="7">
    <source>
        <dbReference type="SAM" id="SignalP"/>
    </source>
</evidence>
<keyword evidence="5" id="KW-0325">Glycoprotein</keyword>
<dbReference type="GO" id="GO:0008061">
    <property type="term" value="F:chitin binding"/>
    <property type="evidence" value="ECO:0007669"/>
    <property type="project" value="UniProtKB-KW"/>
</dbReference>
<feature type="domain" description="Chitin-binding type-2" evidence="8">
    <location>
        <begin position="130"/>
        <end position="186"/>
    </location>
</feature>
<accession>A0A182QTZ8</accession>
<dbReference type="Proteomes" id="UP000075886">
    <property type="component" value="Unassembled WGS sequence"/>
</dbReference>
<dbReference type="EMBL" id="AXCN02001053">
    <property type="status" value="NOT_ANNOTATED_CDS"/>
    <property type="molecule type" value="Genomic_DNA"/>
</dbReference>
<feature type="compositionally biased region" description="Gly residues" evidence="6">
    <location>
        <begin position="31"/>
        <end position="51"/>
    </location>
</feature>
<dbReference type="PANTHER" id="PTHR23301">
    <property type="entry name" value="CHITIN BINDING PERITROPHIN-A"/>
    <property type="match status" value="1"/>
</dbReference>
<keyword evidence="2 7" id="KW-0732">Signal</keyword>
<evidence type="ECO:0000256" key="4">
    <source>
        <dbReference type="ARBA" id="ARBA00023157"/>
    </source>
</evidence>
<dbReference type="SUPFAM" id="SSF57625">
    <property type="entry name" value="Invertebrate chitin-binding proteins"/>
    <property type="match status" value="3"/>
</dbReference>
<evidence type="ECO:0000256" key="6">
    <source>
        <dbReference type="SAM" id="MobiDB-lite"/>
    </source>
</evidence>
<evidence type="ECO:0000256" key="3">
    <source>
        <dbReference type="ARBA" id="ARBA00022737"/>
    </source>
</evidence>
<keyword evidence="3" id="KW-0677">Repeat</keyword>
<dbReference type="InterPro" id="IPR051940">
    <property type="entry name" value="Chitin_bind-dev_reg"/>
</dbReference>
<sequence>MMKKVLVLFVAAVLVCGAMAVEVLEEPFRRPGGGGSNRPGGGGGGGGGGGNRPEPPAEDSIEVEENPCKGLLVGILEHPSSCFKYITCYKEVATEEICPPDTIFDKEEITCVPGNQRTCRKEGDEIPLPGDMCRGIILGTMVHPEDCGKYVSCLLGRARERSCRRGFVFSERLFVCLPGDLNSCTVTLLPTTTTIAPEDVRPLPSDICRRNNMAFGLLPHPQFCTRYVTCTLWIPGERECDRFKVFSERFSMCMYGNVNSCRPILGRTDSSDLGSIGLNPAAKHHRPPFTFAFVRWLPMAEKKTHQTQHKPFSRIVQWGR</sequence>
<reference evidence="9" key="2">
    <citation type="submission" date="2020-05" db="UniProtKB">
        <authorList>
            <consortium name="EnsemblMetazoa"/>
        </authorList>
    </citation>
    <scope>IDENTIFICATION</scope>
    <source>
        <strain evidence="9">FAR1</strain>
    </source>
</reference>
<organism evidence="9 10">
    <name type="scientific">Anopheles farauti</name>
    <dbReference type="NCBI Taxonomy" id="69004"/>
    <lineage>
        <taxon>Eukaryota</taxon>
        <taxon>Metazoa</taxon>
        <taxon>Ecdysozoa</taxon>
        <taxon>Arthropoda</taxon>
        <taxon>Hexapoda</taxon>
        <taxon>Insecta</taxon>
        <taxon>Pterygota</taxon>
        <taxon>Neoptera</taxon>
        <taxon>Endopterygota</taxon>
        <taxon>Diptera</taxon>
        <taxon>Nematocera</taxon>
        <taxon>Culicoidea</taxon>
        <taxon>Culicidae</taxon>
        <taxon>Anophelinae</taxon>
        <taxon>Anopheles</taxon>
    </lineage>
</organism>
<evidence type="ECO:0000259" key="8">
    <source>
        <dbReference type="PROSITE" id="PS50940"/>
    </source>
</evidence>
<feature type="signal peptide" evidence="7">
    <location>
        <begin position="1"/>
        <end position="20"/>
    </location>
</feature>
<name>A0A182QTZ8_9DIPT</name>
<keyword evidence="4" id="KW-1015">Disulfide bond</keyword>
<reference evidence="10" key="1">
    <citation type="submission" date="2014-01" db="EMBL/GenBank/DDBJ databases">
        <title>The Genome Sequence of Anopheles farauti FAR1 (V2).</title>
        <authorList>
            <consortium name="The Broad Institute Genomics Platform"/>
            <person name="Neafsey D.E."/>
            <person name="Besansky N."/>
            <person name="Howell P."/>
            <person name="Walton C."/>
            <person name="Young S.K."/>
            <person name="Zeng Q."/>
            <person name="Gargeya S."/>
            <person name="Fitzgerald M."/>
            <person name="Haas B."/>
            <person name="Abouelleil A."/>
            <person name="Allen A.W."/>
            <person name="Alvarado L."/>
            <person name="Arachchi H.M."/>
            <person name="Berlin A.M."/>
            <person name="Chapman S.B."/>
            <person name="Gainer-Dewar J."/>
            <person name="Goldberg J."/>
            <person name="Griggs A."/>
            <person name="Gujja S."/>
            <person name="Hansen M."/>
            <person name="Howarth C."/>
            <person name="Imamovic A."/>
            <person name="Ireland A."/>
            <person name="Larimer J."/>
            <person name="McCowan C."/>
            <person name="Murphy C."/>
            <person name="Pearson M."/>
            <person name="Poon T.W."/>
            <person name="Priest M."/>
            <person name="Roberts A."/>
            <person name="Saif S."/>
            <person name="Shea T."/>
            <person name="Sisk P."/>
            <person name="Sykes S."/>
            <person name="Wortman J."/>
            <person name="Nusbaum C."/>
            <person name="Birren B."/>
        </authorList>
    </citation>
    <scope>NUCLEOTIDE SEQUENCE [LARGE SCALE GENOMIC DNA]</scope>
    <source>
        <strain evidence="10">FAR1</strain>
    </source>
</reference>
<dbReference type="STRING" id="69004.A0A182QTZ8"/>
<keyword evidence="1" id="KW-0147">Chitin-binding</keyword>
<protein>
    <recommendedName>
        <fullName evidence="8">Chitin-binding type-2 domain-containing protein</fullName>
    </recommendedName>
</protein>
<dbReference type="AlphaFoldDB" id="A0A182QTZ8"/>
<feature type="region of interest" description="Disordered" evidence="6">
    <location>
        <begin position="27"/>
        <end position="61"/>
    </location>
</feature>
<dbReference type="EnsemblMetazoa" id="AFAF016829-RA">
    <property type="protein sequence ID" value="AFAF016829-PA"/>
    <property type="gene ID" value="AFAF016829"/>
</dbReference>
<keyword evidence="10" id="KW-1185">Reference proteome</keyword>
<evidence type="ECO:0000256" key="1">
    <source>
        <dbReference type="ARBA" id="ARBA00022669"/>
    </source>
</evidence>
<proteinExistence type="predicted"/>
<dbReference type="Gene3D" id="2.170.140.10">
    <property type="entry name" value="Chitin binding domain"/>
    <property type="match status" value="2"/>
</dbReference>
<dbReference type="InterPro" id="IPR036508">
    <property type="entry name" value="Chitin-bd_dom_sf"/>
</dbReference>
<evidence type="ECO:0000256" key="2">
    <source>
        <dbReference type="ARBA" id="ARBA00022729"/>
    </source>
</evidence>
<feature type="domain" description="Chitin-binding type-2" evidence="8">
    <location>
        <begin position="65"/>
        <end position="121"/>
    </location>
</feature>
<dbReference type="PANTHER" id="PTHR23301:SF106">
    <property type="entry name" value="CHITIN-BINDING TYPE-2 DOMAIN-CONTAINING PROTEIN-RELATED"/>
    <property type="match status" value="1"/>
</dbReference>
<dbReference type="VEuPathDB" id="VectorBase:AFAF016829"/>
<feature type="domain" description="Chitin-binding type-2" evidence="8">
    <location>
        <begin position="205"/>
        <end position="263"/>
    </location>
</feature>
<evidence type="ECO:0000256" key="5">
    <source>
        <dbReference type="ARBA" id="ARBA00023180"/>
    </source>
</evidence>